<keyword evidence="2" id="KW-1185">Reference proteome</keyword>
<protein>
    <submittedName>
        <fullName evidence="1">Uncharacterized protein</fullName>
    </submittedName>
</protein>
<comment type="caution">
    <text evidence="1">The sequence shown here is derived from an EMBL/GenBank/DDBJ whole genome shotgun (WGS) entry which is preliminary data.</text>
</comment>
<reference evidence="1 2" key="1">
    <citation type="submission" date="2020-05" db="EMBL/GenBank/DDBJ databases">
        <title>Genetic diversity of Pseudomonas cichorii.</title>
        <authorList>
            <person name="Tani S."/>
            <person name="Yagi H."/>
            <person name="Hashimoto S."/>
            <person name="Iiyama K."/>
            <person name="Furuya N."/>
        </authorList>
    </citation>
    <scope>NUCLEOTIDE SEQUENCE [LARGE SCALE GENOMIC DNA]</scope>
    <source>
        <strain evidence="1 2">LMG 2162</strain>
    </source>
</reference>
<sequence>MCKLLKHIRNANALTSGRDYGPHFVKDYVASYVNLYVPFLYSEHPLV</sequence>
<proteinExistence type="predicted"/>
<accession>A0ABQ1DVP6</accession>
<dbReference type="Proteomes" id="UP000614982">
    <property type="component" value="Unassembled WGS sequence"/>
</dbReference>
<gene>
    <name evidence="1" type="ORF">PSCICP_50720</name>
</gene>
<evidence type="ECO:0000313" key="1">
    <source>
        <dbReference type="EMBL" id="GFM95100.1"/>
    </source>
</evidence>
<name>A0ABQ1DVP6_PSECI</name>
<organism evidence="1 2">
    <name type="scientific">Pseudomonas cichorii</name>
    <dbReference type="NCBI Taxonomy" id="36746"/>
    <lineage>
        <taxon>Bacteria</taxon>
        <taxon>Pseudomonadati</taxon>
        <taxon>Pseudomonadota</taxon>
        <taxon>Gammaproteobacteria</taxon>
        <taxon>Pseudomonadales</taxon>
        <taxon>Pseudomonadaceae</taxon>
        <taxon>Pseudomonas</taxon>
    </lineage>
</organism>
<evidence type="ECO:0000313" key="2">
    <source>
        <dbReference type="Proteomes" id="UP000614982"/>
    </source>
</evidence>
<dbReference type="EMBL" id="BLWA01000039">
    <property type="protein sequence ID" value="GFM95100.1"/>
    <property type="molecule type" value="Genomic_DNA"/>
</dbReference>